<gene>
    <name evidence="1" type="ORF">GCM10017559_61290</name>
</gene>
<sequence>MGKSCTAVRLRLAAHRPVQGVQLYLPRGLLQIEAEPMEPAEAYAQNLLRRVIRQQSPHP</sequence>
<proteinExistence type="predicted"/>
<reference evidence="2" key="1">
    <citation type="journal article" date="2019" name="Int. J. Syst. Evol. Microbiol.">
        <title>The Global Catalogue of Microorganisms (GCM) 10K type strain sequencing project: providing services to taxonomists for standard genome sequencing and annotation.</title>
        <authorList>
            <consortium name="The Broad Institute Genomics Platform"/>
            <consortium name="The Broad Institute Genome Sequencing Center for Infectious Disease"/>
            <person name="Wu L."/>
            <person name="Ma J."/>
        </authorList>
    </citation>
    <scope>NUCLEOTIDE SEQUENCE [LARGE SCALE GENOMIC DNA]</scope>
    <source>
        <strain evidence="2">JCM 3106</strain>
    </source>
</reference>
<evidence type="ECO:0000313" key="1">
    <source>
        <dbReference type="EMBL" id="GAA3026966.1"/>
    </source>
</evidence>
<evidence type="ECO:0000313" key="2">
    <source>
        <dbReference type="Proteomes" id="UP001499930"/>
    </source>
</evidence>
<accession>A0ABP6L1D3</accession>
<comment type="caution">
    <text evidence="1">The sequence shown here is derived from an EMBL/GenBank/DDBJ whole genome shotgun (WGS) entry which is preliminary data.</text>
</comment>
<protein>
    <submittedName>
        <fullName evidence="1">Uncharacterized protein</fullName>
    </submittedName>
</protein>
<dbReference type="EMBL" id="BAAAWD010000015">
    <property type="protein sequence ID" value="GAA3026966.1"/>
    <property type="molecule type" value="Genomic_DNA"/>
</dbReference>
<keyword evidence="2" id="KW-1185">Reference proteome</keyword>
<name>A0ABP6L1D3_9ACTN</name>
<organism evidence="1 2">
    <name type="scientific">Streptosporangium longisporum</name>
    <dbReference type="NCBI Taxonomy" id="46187"/>
    <lineage>
        <taxon>Bacteria</taxon>
        <taxon>Bacillati</taxon>
        <taxon>Actinomycetota</taxon>
        <taxon>Actinomycetes</taxon>
        <taxon>Streptosporangiales</taxon>
        <taxon>Streptosporangiaceae</taxon>
        <taxon>Streptosporangium</taxon>
    </lineage>
</organism>
<dbReference type="Proteomes" id="UP001499930">
    <property type="component" value="Unassembled WGS sequence"/>
</dbReference>